<comment type="caution">
    <text evidence="2">The sequence shown here is derived from an EMBL/GenBank/DDBJ whole genome shotgun (WGS) entry which is preliminary data.</text>
</comment>
<reference evidence="2" key="1">
    <citation type="submission" date="2020-11" db="EMBL/GenBank/DDBJ databases">
        <authorList>
            <consortium name="DOE Joint Genome Institute"/>
            <person name="Ahrendt S."/>
            <person name="Riley R."/>
            <person name="Andreopoulos W."/>
            <person name="Labutti K."/>
            <person name="Pangilinan J."/>
            <person name="Ruiz-Duenas F.J."/>
            <person name="Barrasa J.M."/>
            <person name="Sanchez-Garcia M."/>
            <person name="Camarero S."/>
            <person name="Miyauchi S."/>
            <person name="Serrano A."/>
            <person name="Linde D."/>
            <person name="Babiker R."/>
            <person name="Drula E."/>
            <person name="Ayuso-Fernandez I."/>
            <person name="Pacheco R."/>
            <person name="Padilla G."/>
            <person name="Ferreira P."/>
            <person name="Barriuso J."/>
            <person name="Kellner H."/>
            <person name="Castanera R."/>
            <person name="Alfaro M."/>
            <person name="Ramirez L."/>
            <person name="Pisabarro A.G."/>
            <person name="Kuo A."/>
            <person name="Tritt A."/>
            <person name="Lipzen A."/>
            <person name="He G."/>
            <person name="Yan M."/>
            <person name="Ng V."/>
            <person name="Cullen D."/>
            <person name="Martin F."/>
            <person name="Rosso M.-N."/>
            <person name="Henrissat B."/>
            <person name="Hibbett D."/>
            <person name="Martinez A.T."/>
            <person name="Grigoriev I.V."/>
        </authorList>
    </citation>
    <scope>NUCLEOTIDE SEQUENCE</scope>
    <source>
        <strain evidence="2">ATCC 90797</strain>
    </source>
</reference>
<keyword evidence="1" id="KW-0732">Signal</keyword>
<proteinExistence type="predicted"/>
<evidence type="ECO:0000313" key="2">
    <source>
        <dbReference type="EMBL" id="KAF9489259.1"/>
    </source>
</evidence>
<dbReference type="OrthoDB" id="1001765at2759"/>
<sequence>MKSVFALAIFAAVATSSVHGAPQLKTRAAPDDVTVLNYALALEHLENAFYAGAPGAAVLHRFILQTIWRSWWHFVR</sequence>
<dbReference type="EMBL" id="MU154677">
    <property type="protein sequence ID" value="KAF9489259.1"/>
    <property type="molecule type" value="Genomic_DNA"/>
</dbReference>
<keyword evidence="3" id="KW-1185">Reference proteome</keyword>
<feature type="signal peptide" evidence="1">
    <location>
        <begin position="1"/>
        <end position="20"/>
    </location>
</feature>
<name>A0A9P5ZK62_PLEER</name>
<dbReference type="Pfam" id="PF13668">
    <property type="entry name" value="Ferritin_2"/>
    <property type="match status" value="1"/>
</dbReference>
<feature type="chain" id="PRO_5040455518" evidence="1">
    <location>
        <begin position="21"/>
        <end position="76"/>
    </location>
</feature>
<evidence type="ECO:0000256" key="1">
    <source>
        <dbReference type="SAM" id="SignalP"/>
    </source>
</evidence>
<organism evidence="2 3">
    <name type="scientific">Pleurotus eryngii</name>
    <name type="common">Boletus of the steppes</name>
    <dbReference type="NCBI Taxonomy" id="5323"/>
    <lineage>
        <taxon>Eukaryota</taxon>
        <taxon>Fungi</taxon>
        <taxon>Dikarya</taxon>
        <taxon>Basidiomycota</taxon>
        <taxon>Agaricomycotina</taxon>
        <taxon>Agaricomycetes</taxon>
        <taxon>Agaricomycetidae</taxon>
        <taxon>Agaricales</taxon>
        <taxon>Pleurotineae</taxon>
        <taxon>Pleurotaceae</taxon>
        <taxon>Pleurotus</taxon>
    </lineage>
</organism>
<protein>
    <submittedName>
        <fullName evidence="2">Uncharacterized protein</fullName>
    </submittedName>
</protein>
<accession>A0A9P5ZK62</accession>
<dbReference type="AlphaFoldDB" id="A0A9P5ZK62"/>
<dbReference type="Proteomes" id="UP000807025">
    <property type="component" value="Unassembled WGS sequence"/>
</dbReference>
<gene>
    <name evidence="2" type="ORF">BDN71DRAFT_1512271</name>
</gene>
<evidence type="ECO:0000313" key="3">
    <source>
        <dbReference type="Proteomes" id="UP000807025"/>
    </source>
</evidence>